<comment type="subunit">
    <text evidence="1">Component of the ribosome quality control complex (RQC).</text>
</comment>
<keyword evidence="3" id="KW-1185">Reference proteome</keyword>
<comment type="function">
    <text evidence="1">E3 ubiquitin-protein ligase. Component of the ribosome quality control complex (RQC), a ribosome-associated complex that mediates ubiquitination and extraction of incompletely synthesized nascent chains for proteasomal degradation.</text>
</comment>
<evidence type="ECO:0000256" key="1">
    <source>
        <dbReference type="RuleBase" id="RU367090"/>
    </source>
</evidence>
<keyword evidence="1" id="KW-0479">Metal-binding</keyword>
<name>A0AAW1NF85_SAPOF</name>
<dbReference type="Proteomes" id="UP001443914">
    <property type="component" value="Unassembled WGS sequence"/>
</dbReference>
<dbReference type="PANTHER" id="PTHR12389:SF0">
    <property type="entry name" value="E3 UBIQUITIN-PROTEIN LIGASE LISTERIN"/>
    <property type="match status" value="1"/>
</dbReference>
<sequence>MMHLISMEDLAGGSDKLADMHQRVISASLSALATVLDVLFGLNIGKADIDDSNNLPKNVSRTQDTTISCAKNMLSAHHNFFIYYEIQEFGYSDYATYSVLRSFIKNIPRVIGEEDVKTLSSTIFGTLQEKHSSCHTA</sequence>
<dbReference type="GO" id="GO:0005829">
    <property type="term" value="C:cytosol"/>
    <property type="evidence" value="ECO:0007669"/>
    <property type="project" value="UniProtKB-UniRule"/>
</dbReference>
<gene>
    <name evidence="2" type="ORF">RND81_01G142100</name>
</gene>
<dbReference type="EMBL" id="JBDFQZ010000001">
    <property type="protein sequence ID" value="KAK9757127.1"/>
    <property type="molecule type" value="Genomic_DNA"/>
</dbReference>
<evidence type="ECO:0000313" key="3">
    <source>
        <dbReference type="Proteomes" id="UP001443914"/>
    </source>
</evidence>
<dbReference type="PANTHER" id="PTHR12389">
    <property type="entry name" value="ZINC FINGER PROTEIN 294"/>
    <property type="match status" value="1"/>
</dbReference>
<protein>
    <recommendedName>
        <fullName evidence="1">E3 ubiquitin-protein ligase listerin</fullName>
        <ecNumber evidence="1">2.3.2.27</ecNumber>
    </recommendedName>
    <alternativeName>
        <fullName evidence="1">RING-type E3 ubiquitin transferase listerin</fullName>
    </alternativeName>
</protein>
<keyword evidence="1" id="KW-0833">Ubl conjugation pathway</keyword>
<keyword evidence="1" id="KW-0863">Zinc-finger</keyword>
<dbReference type="GO" id="GO:0008270">
    <property type="term" value="F:zinc ion binding"/>
    <property type="evidence" value="ECO:0007669"/>
    <property type="project" value="UniProtKB-KW"/>
</dbReference>
<keyword evidence="1" id="KW-0808">Transferase</keyword>
<comment type="catalytic activity">
    <reaction evidence="1">
        <text>S-ubiquitinyl-[E2 ubiquitin-conjugating enzyme]-L-cysteine + [acceptor protein]-L-lysine = [E2 ubiquitin-conjugating enzyme]-L-cysteine + N(6)-ubiquitinyl-[acceptor protein]-L-lysine.</text>
        <dbReference type="EC" id="2.3.2.27"/>
    </reaction>
</comment>
<proteinExistence type="inferred from homology"/>
<organism evidence="2 3">
    <name type="scientific">Saponaria officinalis</name>
    <name type="common">Common soapwort</name>
    <name type="synonym">Lychnis saponaria</name>
    <dbReference type="NCBI Taxonomy" id="3572"/>
    <lineage>
        <taxon>Eukaryota</taxon>
        <taxon>Viridiplantae</taxon>
        <taxon>Streptophyta</taxon>
        <taxon>Embryophyta</taxon>
        <taxon>Tracheophyta</taxon>
        <taxon>Spermatophyta</taxon>
        <taxon>Magnoliopsida</taxon>
        <taxon>eudicotyledons</taxon>
        <taxon>Gunneridae</taxon>
        <taxon>Pentapetalae</taxon>
        <taxon>Caryophyllales</taxon>
        <taxon>Caryophyllaceae</taxon>
        <taxon>Caryophylleae</taxon>
        <taxon>Saponaria</taxon>
    </lineage>
</organism>
<comment type="similarity">
    <text evidence="1">Belongs to the LTN1 family.</text>
</comment>
<dbReference type="GO" id="GO:1990116">
    <property type="term" value="P:ribosome-associated ubiquitin-dependent protein catabolic process"/>
    <property type="evidence" value="ECO:0007669"/>
    <property type="project" value="UniProtKB-UniRule"/>
</dbReference>
<accession>A0AAW1NF85</accession>
<comment type="pathway">
    <text evidence="1">Protein modification; protein ubiquitination.</text>
</comment>
<reference evidence="2" key="1">
    <citation type="submission" date="2024-03" db="EMBL/GenBank/DDBJ databases">
        <title>WGS assembly of Saponaria officinalis var. Norfolk2.</title>
        <authorList>
            <person name="Jenkins J."/>
            <person name="Shu S."/>
            <person name="Grimwood J."/>
            <person name="Barry K."/>
            <person name="Goodstein D."/>
            <person name="Schmutz J."/>
            <person name="Leebens-Mack J."/>
            <person name="Osbourn A."/>
        </authorList>
    </citation>
    <scope>NUCLEOTIDE SEQUENCE [LARGE SCALE GENOMIC DNA]</scope>
    <source>
        <strain evidence="2">JIC</strain>
    </source>
</reference>
<evidence type="ECO:0000313" key="2">
    <source>
        <dbReference type="EMBL" id="KAK9757127.1"/>
    </source>
</evidence>
<dbReference type="InterPro" id="IPR039795">
    <property type="entry name" value="LTN1/Rkr1"/>
</dbReference>
<dbReference type="GO" id="GO:1990112">
    <property type="term" value="C:RQC complex"/>
    <property type="evidence" value="ECO:0007669"/>
    <property type="project" value="UniProtKB-UniRule"/>
</dbReference>
<comment type="caution">
    <text evidence="2">The sequence shown here is derived from an EMBL/GenBank/DDBJ whole genome shotgun (WGS) entry which is preliminary data.</text>
</comment>
<dbReference type="GO" id="GO:0072344">
    <property type="term" value="P:rescue of stalled ribosome"/>
    <property type="evidence" value="ECO:0007669"/>
    <property type="project" value="UniProtKB-UniRule"/>
</dbReference>
<keyword evidence="1" id="KW-0862">Zinc</keyword>
<dbReference type="EC" id="2.3.2.27" evidence="1"/>
<dbReference type="AlphaFoldDB" id="A0AAW1NF85"/>
<dbReference type="GO" id="GO:0061630">
    <property type="term" value="F:ubiquitin protein ligase activity"/>
    <property type="evidence" value="ECO:0007669"/>
    <property type="project" value="UniProtKB-UniRule"/>
</dbReference>
<dbReference type="GO" id="GO:0043023">
    <property type="term" value="F:ribosomal large subunit binding"/>
    <property type="evidence" value="ECO:0007669"/>
    <property type="project" value="TreeGrafter"/>
</dbReference>